<reference evidence="2 3" key="1">
    <citation type="submission" date="2015-07" db="EMBL/GenBank/DDBJ databases">
        <title>High-quality draft genome sequence of Oceanobacillus caeni HM6, a bacillus isolated from a human feces.</title>
        <authorList>
            <person name="Kumar J."/>
            <person name="Verma M.K."/>
            <person name="Pandey R."/>
            <person name="Bhambi M."/>
            <person name="Chauhan N."/>
        </authorList>
    </citation>
    <scope>NUCLEOTIDE SEQUENCE [LARGE SCALE GENOMIC DNA]</scope>
    <source>
        <strain evidence="2 3">HM6</strain>
    </source>
</reference>
<dbReference type="RefSeq" id="WP_205625428.1">
    <property type="nucleotide sequence ID" value="NZ_LGTK01000177.1"/>
</dbReference>
<feature type="non-terminal residue" evidence="2">
    <location>
        <position position="165"/>
    </location>
</feature>
<proteinExistence type="inferred from homology"/>
<gene>
    <name evidence="2" type="ORF">AFL42_17925</name>
</gene>
<evidence type="ECO:0000313" key="3">
    <source>
        <dbReference type="Proteomes" id="UP000037854"/>
    </source>
</evidence>
<sequence>MNTIISKISELLKDTNDLIEFEEQIQISIYDLLTKLMGSVFTQLNQTIKRRMQSKGWTVEREDEKTIQFIFGAVRFTHTLMRDVNGKAHYPFDEWIGFRKYQRHSPLVEVKVAELASESTYRETARILGEWTAVTLSHTTVGSIVKRVGKAQARADEEMLAELEE</sequence>
<organism evidence="2 3">
    <name type="scientific">Oceanobacillus caeni</name>
    <dbReference type="NCBI Taxonomy" id="405946"/>
    <lineage>
        <taxon>Bacteria</taxon>
        <taxon>Bacillati</taxon>
        <taxon>Bacillota</taxon>
        <taxon>Bacilli</taxon>
        <taxon>Bacillales</taxon>
        <taxon>Bacillaceae</taxon>
        <taxon>Oceanobacillus</taxon>
    </lineage>
</organism>
<evidence type="ECO:0000313" key="2">
    <source>
        <dbReference type="EMBL" id="KPH66830.1"/>
    </source>
</evidence>
<dbReference type="InterPro" id="IPR009620">
    <property type="entry name" value="UPF0236"/>
</dbReference>
<protein>
    <submittedName>
        <fullName evidence="2">Uncharacterized protein</fullName>
    </submittedName>
</protein>
<comment type="caution">
    <text evidence="2">The sequence shown here is derived from an EMBL/GenBank/DDBJ whole genome shotgun (WGS) entry which is preliminary data.</text>
</comment>
<comment type="similarity">
    <text evidence="1">Belongs to the UPF0236 family.</text>
</comment>
<dbReference type="EMBL" id="LGTK01000177">
    <property type="protein sequence ID" value="KPH66830.1"/>
    <property type="molecule type" value="Genomic_DNA"/>
</dbReference>
<dbReference type="Pfam" id="PF06782">
    <property type="entry name" value="UPF0236"/>
    <property type="match status" value="1"/>
</dbReference>
<dbReference type="Proteomes" id="UP000037854">
    <property type="component" value="Unassembled WGS sequence"/>
</dbReference>
<evidence type="ECO:0000256" key="1">
    <source>
        <dbReference type="ARBA" id="ARBA00006539"/>
    </source>
</evidence>
<keyword evidence="3" id="KW-1185">Reference proteome</keyword>
<name>A0ABR5MEW2_9BACI</name>
<accession>A0ABR5MEW2</accession>